<dbReference type="InParanoid" id="K1W8T2"/>
<protein>
    <submittedName>
        <fullName evidence="1">Uncharacterized protein</fullName>
    </submittedName>
</protein>
<reference evidence="1 2" key="1">
    <citation type="journal article" date="2012" name="BMC Genomics">
        <title>Sequencing the genome of Marssonina brunnea reveals fungus-poplar co-evolution.</title>
        <authorList>
            <person name="Zhu S."/>
            <person name="Cao Y.-Z."/>
            <person name="Jiang C."/>
            <person name="Tan B.-Y."/>
            <person name="Wang Z."/>
            <person name="Feng S."/>
            <person name="Zhang L."/>
            <person name="Su X.-H."/>
            <person name="Brejova B."/>
            <person name="Vinar T."/>
            <person name="Xu M."/>
            <person name="Wang M.-X."/>
            <person name="Zhang S.-G."/>
            <person name="Huang M.-R."/>
            <person name="Wu R."/>
            <person name="Zhou Y."/>
        </authorList>
    </citation>
    <scope>NUCLEOTIDE SEQUENCE [LARGE SCALE GENOMIC DNA]</scope>
    <source>
        <strain evidence="1 2">MB_m1</strain>
    </source>
</reference>
<dbReference type="EMBL" id="JH921449">
    <property type="protein sequence ID" value="EKD13600.1"/>
    <property type="molecule type" value="Genomic_DNA"/>
</dbReference>
<dbReference type="GeneID" id="18764253"/>
<gene>
    <name evidence="1" type="ORF">MBM_08318</name>
</gene>
<proteinExistence type="predicted"/>
<dbReference type="AlphaFoldDB" id="K1W8T2"/>
<dbReference type="KEGG" id="mbe:MBM_08318"/>
<sequence length="78" mass="9373">MTKTRRFSVTKFDIDWDIEFVKWGDRRVHALEQLEDLGPRELKKYVPDHLDNVMNLDVEELTGQFDLWRIAYRSGFGQ</sequence>
<dbReference type="Proteomes" id="UP000006753">
    <property type="component" value="Unassembled WGS sequence"/>
</dbReference>
<accession>K1W8T2</accession>
<dbReference type="HOGENOM" id="CLU_2622514_0_0_1"/>
<organism evidence="1 2">
    <name type="scientific">Marssonina brunnea f. sp. multigermtubi (strain MB_m1)</name>
    <name type="common">Marssonina leaf spot fungus</name>
    <dbReference type="NCBI Taxonomy" id="1072389"/>
    <lineage>
        <taxon>Eukaryota</taxon>
        <taxon>Fungi</taxon>
        <taxon>Dikarya</taxon>
        <taxon>Ascomycota</taxon>
        <taxon>Pezizomycotina</taxon>
        <taxon>Leotiomycetes</taxon>
        <taxon>Helotiales</taxon>
        <taxon>Drepanopezizaceae</taxon>
        <taxon>Drepanopeziza</taxon>
    </lineage>
</organism>
<evidence type="ECO:0000313" key="1">
    <source>
        <dbReference type="EMBL" id="EKD13600.1"/>
    </source>
</evidence>
<name>K1W8T2_MARBU</name>
<evidence type="ECO:0000313" key="2">
    <source>
        <dbReference type="Proteomes" id="UP000006753"/>
    </source>
</evidence>
<keyword evidence="2" id="KW-1185">Reference proteome</keyword>